<gene>
    <name evidence="4" type="ORF">DYB32_000515</name>
</gene>
<dbReference type="CDD" id="cd00030">
    <property type="entry name" value="C2"/>
    <property type="match status" value="1"/>
</dbReference>
<dbReference type="PANTHER" id="PTHR44329:SF214">
    <property type="entry name" value="PROTEIN KINASE DOMAIN-CONTAINING PROTEIN"/>
    <property type="match status" value="1"/>
</dbReference>
<dbReference type="SUPFAM" id="SSF56112">
    <property type="entry name" value="Protein kinase-like (PK-like)"/>
    <property type="match status" value="1"/>
</dbReference>
<reference evidence="4 5" key="1">
    <citation type="submission" date="2018-08" db="EMBL/GenBank/DDBJ databases">
        <title>Aphanomyces genome sequencing and annotation.</title>
        <authorList>
            <person name="Minardi D."/>
            <person name="Oidtmann B."/>
            <person name="Van Der Giezen M."/>
            <person name="Studholme D.J."/>
        </authorList>
    </citation>
    <scope>NUCLEOTIDE SEQUENCE [LARGE SCALE GENOMIC DNA]</scope>
    <source>
        <strain evidence="4 5">NJM0002</strain>
    </source>
</reference>
<dbReference type="Pfam" id="PF07714">
    <property type="entry name" value="PK_Tyr_Ser-Thr"/>
    <property type="match status" value="1"/>
</dbReference>
<evidence type="ECO:0000313" key="5">
    <source>
        <dbReference type="Proteomes" id="UP000285060"/>
    </source>
</evidence>
<dbReference type="AlphaFoldDB" id="A0A418B9W9"/>
<dbReference type="GO" id="GO:0005524">
    <property type="term" value="F:ATP binding"/>
    <property type="evidence" value="ECO:0007669"/>
    <property type="project" value="InterPro"/>
</dbReference>
<dbReference type="PROSITE" id="PS50004">
    <property type="entry name" value="C2"/>
    <property type="match status" value="1"/>
</dbReference>
<organism evidence="4 5">
    <name type="scientific">Aphanomyces invadans</name>
    <dbReference type="NCBI Taxonomy" id="157072"/>
    <lineage>
        <taxon>Eukaryota</taxon>
        <taxon>Sar</taxon>
        <taxon>Stramenopiles</taxon>
        <taxon>Oomycota</taxon>
        <taxon>Saprolegniomycetes</taxon>
        <taxon>Saprolegniales</taxon>
        <taxon>Verrucalvaceae</taxon>
        <taxon>Aphanomyces</taxon>
    </lineage>
</organism>
<feature type="domain" description="Protein kinase" evidence="3">
    <location>
        <begin position="203"/>
        <end position="536"/>
    </location>
</feature>
<keyword evidence="5" id="KW-1185">Reference proteome</keyword>
<dbReference type="GO" id="GO:0004674">
    <property type="term" value="F:protein serine/threonine kinase activity"/>
    <property type="evidence" value="ECO:0007669"/>
    <property type="project" value="TreeGrafter"/>
</dbReference>
<feature type="region of interest" description="Disordered" evidence="1">
    <location>
        <begin position="165"/>
        <end position="243"/>
    </location>
</feature>
<protein>
    <submittedName>
        <fullName evidence="4">Uncharacterized protein</fullName>
    </submittedName>
</protein>
<dbReference type="Pfam" id="PF00168">
    <property type="entry name" value="C2"/>
    <property type="match status" value="1"/>
</dbReference>
<dbReference type="SUPFAM" id="SSF49562">
    <property type="entry name" value="C2 domain (Calcium/lipid-binding domain, CaLB)"/>
    <property type="match status" value="1"/>
</dbReference>
<evidence type="ECO:0000256" key="1">
    <source>
        <dbReference type="SAM" id="MobiDB-lite"/>
    </source>
</evidence>
<evidence type="ECO:0000259" key="3">
    <source>
        <dbReference type="PROSITE" id="PS50011"/>
    </source>
</evidence>
<dbReference type="InterPro" id="IPR000719">
    <property type="entry name" value="Prot_kinase_dom"/>
</dbReference>
<dbReference type="InterPro" id="IPR051681">
    <property type="entry name" value="Ser/Thr_Kinases-Pseudokinases"/>
</dbReference>
<evidence type="ECO:0000313" key="4">
    <source>
        <dbReference type="EMBL" id="RHY34994.1"/>
    </source>
</evidence>
<evidence type="ECO:0000259" key="2">
    <source>
        <dbReference type="PROSITE" id="PS50004"/>
    </source>
</evidence>
<sequence>MRNYGYLSERTFIPWHWAKNKHRGMDIRWDLRVHVYEAKGLMDRGGPFMKQSPYCTIKIAGQKFKTNVHMDGGCNPVFNQELTIHNVMPKNDFQIEVKGHHTNIPKTHLGVFRISLEQAMLDGRTGRKVWCPLKNVKKAGKDAGQLCLRLDVRNAPPPYIEKIDALSLTDSHRPTENSLSDHPPPRRKTYSSTQLPPTSPQRLKNAFSAGEHDEGTLYTRGTSARDDFSRQSRPPSALRSTLRRTLSQDEVDWTGYEELRPYAKFYVYSSQVSIIRQVHTDYIQTDYMKTQLGHYGGDKVMITSAKVPAERQALIKEVIALSKVDCPLILPFVGFFIDQAKGGLHCITNHALANPPTLHKYVQRMGSRLTLKDKLAFAIDVAMALVYMHQLGMMHRGIKAENVMLTDRKKAVLSGFGTCRDRSYDQTLTVGVGDIQWSAPEMLTDGDYIEKVDVYSFGVLLVELETGQKPFEEESKSMTRNDLTNAILMGTLRPTPSAACPSSLNRLIRLCLQHDPRLRPAMNQVLSSLQDISNTL</sequence>
<dbReference type="InterPro" id="IPR011009">
    <property type="entry name" value="Kinase-like_dom_sf"/>
</dbReference>
<comment type="caution">
    <text evidence="4">The sequence shown here is derived from an EMBL/GenBank/DDBJ whole genome shotgun (WGS) entry which is preliminary data.</text>
</comment>
<dbReference type="SMART" id="SM00239">
    <property type="entry name" value="C2"/>
    <property type="match status" value="1"/>
</dbReference>
<feature type="domain" description="C2" evidence="2">
    <location>
        <begin position="9"/>
        <end position="131"/>
    </location>
</feature>
<feature type="compositionally biased region" description="Polar residues" evidence="1">
    <location>
        <begin position="190"/>
        <end position="202"/>
    </location>
</feature>
<dbReference type="InterPro" id="IPR000008">
    <property type="entry name" value="C2_dom"/>
</dbReference>
<dbReference type="VEuPathDB" id="FungiDB:H310_11048"/>
<accession>A0A418B9W9</accession>
<dbReference type="Gene3D" id="2.60.40.150">
    <property type="entry name" value="C2 domain"/>
    <property type="match status" value="1"/>
</dbReference>
<dbReference type="InterPro" id="IPR035892">
    <property type="entry name" value="C2_domain_sf"/>
</dbReference>
<name>A0A418B9W9_9STRA</name>
<dbReference type="InterPro" id="IPR001245">
    <property type="entry name" value="Ser-Thr/Tyr_kinase_cat_dom"/>
</dbReference>
<dbReference type="Gene3D" id="1.10.510.10">
    <property type="entry name" value="Transferase(Phosphotransferase) domain 1"/>
    <property type="match status" value="1"/>
</dbReference>
<dbReference type="Proteomes" id="UP000285060">
    <property type="component" value="Unassembled WGS sequence"/>
</dbReference>
<proteinExistence type="predicted"/>
<dbReference type="EMBL" id="QUSY01000011">
    <property type="protein sequence ID" value="RHY34994.1"/>
    <property type="molecule type" value="Genomic_DNA"/>
</dbReference>
<dbReference type="PROSITE" id="PS50011">
    <property type="entry name" value="PROTEIN_KINASE_DOM"/>
    <property type="match status" value="1"/>
</dbReference>
<dbReference type="PANTHER" id="PTHR44329">
    <property type="entry name" value="SERINE/THREONINE-PROTEIN KINASE TNNI3K-RELATED"/>
    <property type="match status" value="1"/>
</dbReference>